<evidence type="ECO:0000256" key="3">
    <source>
        <dbReference type="ARBA" id="ARBA00022475"/>
    </source>
</evidence>
<evidence type="ECO:0000256" key="5">
    <source>
        <dbReference type="ARBA" id="ARBA00022989"/>
    </source>
</evidence>
<gene>
    <name evidence="9 11" type="primary">mscL</name>
    <name evidence="11" type="ORF">HZZ10_11110</name>
</gene>
<dbReference type="Gene3D" id="1.10.1200.120">
    <property type="entry name" value="Large-conductance mechanosensitive channel, MscL, domain 1"/>
    <property type="match status" value="1"/>
</dbReference>
<evidence type="ECO:0000313" key="11">
    <source>
        <dbReference type="EMBL" id="NYS94064.1"/>
    </source>
</evidence>
<dbReference type="PRINTS" id="PR01264">
    <property type="entry name" value="MECHCHANNEL"/>
</dbReference>
<keyword evidence="8 9" id="KW-0407">Ion channel</keyword>
<protein>
    <recommendedName>
        <fullName evidence="9">Large-conductance mechanosensitive channel</fullName>
    </recommendedName>
</protein>
<evidence type="ECO:0000256" key="10">
    <source>
        <dbReference type="SAM" id="MobiDB-lite"/>
    </source>
</evidence>
<proteinExistence type="inferred from homology"/>
<dbReference type="Pfam" id="PF01741">
    <property type="entry name" value="MscL"/>
    <property type="match status" value="1"/>
</dbReference>
<dbReference type="InterPro" id="IPR036019">
    <property type="entry name" value="MscL_channel"/>
</dbReference>
<dbReference type="SUPFAM" id="SSF81330">
    <property type="entry name" value="Gated mechanosensitive channel"/>
    <property type="match status" value="1"/>
</dbReference>
<reference evidence="11 12" key="1">
    <citation type="submission" date="2020-07" db="EMBL/GenBank/DDBJ databases">
        <title>MOT database genomes.</title>
        <authorList>
            <person name="Joseph S."/>
            <person name="Aduse-Opoku J."/>
            <person name="Hashim A."/>
            <person name="Wade W."/>
            <person name="Curtis M."/>
        </authorList>
    </citation>
    <scope>NUCLEOTIDE SEQUENCE [LARGE SCALE GENOMIC DNA]</scope>
    <source>
        <strain evidence="11 12">DSM 100099</strain>
    </source>
</reference>
<evidence type="ECO:0000256" key="8">
    <source>
        <dbReference type="ARBA" id="ARBA00023303"/>
    </source>
</evidence>
<dbReference type="Proteomes" id="UP000561011">
    <property type="component" value="Unassembled WGS sequence"/>
</dbReference>
<keyword evidence="6 9" id="KW-0406">Ion transport</keyword>
<name>A0A853EW77_9MICO</name>
<evidence type="ECO:0000256" key="7">
    <source>
        <dbReference type="ARBA" id="ARBA00023136"/>
    </source>
</evidence>
<dbReference type="InterPro" id="IPR037673">
    <property type="entry name" value="MSC/AndL"/>
</dbReference>
<dbReference type="EMBL" id="JACBYE010000025">
    <property type="protein sequence ID" value="NYS94064.1"/>
    <property type="molecule type" value="Genomic_DNA"/>
</dbReference>
<keyword evidence="7 9" id="KW-0472">Membrane</keyword>
<dbReference type="NCBIfam" id="TIGR00220">
    <property type="entry name" value="mscL"/>
    <property type="match status" value="1"/>
</dbReference>
<evidence type="ECO:0000313" key="12">
    <source>
        <dbReference type="Proteomes" id="UP000561011"/>
    </source>
</evidence>
<dbReference type="PANTHER" id="PTHR30266:SF2">
    <property type="entry name" value="LARGE-CONDUCTANCE MECHANOSENSITIVE CHANNEL"/>
    <property type="match status" value="1"/>
</dbReference>
<organism evidence="11 12">
    <name type="scientific">Sanguibacter inulinus</name>
    <dbReference type="NCBI Taxonomy" id="60922"/>
    <lineage>
        <taxon>Bacteria</taxon>
        <taxon>Bacillati</taxon>
        <taxon>Actinomycetota</taxon>
        <taxon>Actinomycetes</taxon>
        <taxon>Micrococcales</taxon>
        <taxon>Sanguibacteraceae</taxon>
        <taxon>Sanguibacter</taxon>
    </lineage>
</organism>
<accession>A0A853EW77</accession>
<evidence type="ECO:0000256" key="6">
    <source>
        <dbReference type="ARBA" id="ARBA00023065"/>
    </source>
</evidence>
<comment type="subcellular location">
    <subcellularLocation>
        <location evidence="9">Cell membrane</location>
        <topology evidence="9">Multi-pass membrane protein</topology>
    </subcellularLocation>
    <subcellularLocation>
        <location evidence="1">Membrane</location>
        <topology evidence="1">Multi-pass membrane protein</topology>
    </subcellularLocation>
</comment>
<feature type="transmembrane region" description="Helical" evidence="9">
    <location>
        <begin position="70"/>
        <end position="95"/>
    </location>
</feature>
<evidence type="ECO:0000256" key="1">
    <source>
        <dbReference type="ARBA" id="ARBA00004141"/>
    </source>
</evidence>
<keyword evidence="2 9" id="KW-0813">Transport</keyword>
<sequence>MKNVANGFKEFIMRGNAIDLAVGVIIGAAFGAVVNAIVDNLLTPLIAAIFSEPNLDSVMTFEINDAVFSIGTVLTALINLFFIALALYFCVVLPLNHLQKLRKKGVIEEPEGPSEDVLILTQIRDLLLAQNGGPALGTSSAPSTPDAPTTKPPVPPVA</sequence>
<evidence type="ECO:0000256" key="2">
    <source>
        <dbReference type="ARBA" id="ARBA00022448"/>
    </source>
</evidence>
<comment type="similarity">
    <text evidence="9">Belongs to the MscL family.</text>
</comment>
<feature type="region of interest" description="Disordered" evidence="10">
    <location>
        <begin position="132"/>
        <end position="158"/>
    </location>
</feature>
<keyword evidence="5 9" id="KW-1133">Transmembrane helix</keyword>
<evidence type="ECO:0000256" key="9">
    <source>
        <dbReference type="HAMAP-Rule" id="MF_00115"/>
    </source>
</evidence>
<feature type="transmembrane region" description="Helical" evidence="9">
    <location>
        <begin position="20"/>
        <end position="50"/>
    </location>
</feature>
<keyword evidence="3 9" id="KW-1003">Cell membrane</keyword>
<comment type="subunit">
    <text evidence="9">Homopentamer.</text>
</comment>
<comment type="caution">
    <text evidence="11">The sequence shown here is derived from an EMBL/GenBank/DDBJ whole genome shotgun (WGS) entry which is preliminary data.</text>
</comment>
<evidence type="ECO:0000256" key="4">
    <source>
        <dbReference type="ARBA" id="ARBA00022692"/>
    </source>
</evidence>
<dbReference type="RefSeq" id="WP_179913557.1">
    <property type="nucleotide sequence ID" value="NZ_JACBYE010000025.1"/>
</dbReference>
<keyword evidence="12" id="KW-1185">Reference proteome</keyword>
<keyword evidence="4 9" id="KW-0812">Transmembrane</keyword>
<dbReference type="AlphaFoldDB" id="A0A853EW77"/>
<dbReference type="GO" id="GO:0005886">
    <property type="term" value="C:plasma membrane"/>
    <property type="evidence" value="ECO:0007669"/>
    <property type="project" value="UniProtKB-SubCell"/>
</dbReference>
<dbReference type="HAMAP" id="MF_00115">
    <property type="entry name" value="MscL"/>
    <property type="match status" value="1"/>
</dbReference>
<dbReference type="InterPro" id="IPR001185">
    <property type="entry name" value="MS_channel"/>
</dbReference>
<dbReference type="GO" id="GO:0008381">
    <property type="term" value="F:mechanosensitive monoatomic ion channel activity"/>
    <property type="evidence" value="ECO:0007669"/>
    <property type="project" value="UniProtKB-UniRule"/>
</dbReference>
<comment type="function">
    <text evidence="9">Channel that opens in response to stretch forces in the membrane lipid bilayer. May participate in the regulation of osmotic pressure changes within the cell.</text>
</comment>
<dbReference type="PANTHER" id="PTHR30266">
    <property type="entry name" value="MECHANOSENSITIVE CHANNEL MSCL"/>
    <property type="match status" value="1"/>
</dbReference>